<accession>A0A133PQJ6</accession>
<dbReference type="Proteomes" id="UP000070174">
    <property type="component" value="Unassembled WGS sequence"/>
</dbReference>
<evidence type="ECO:0000313" key="3">
    <source>
        <dbReference type="Proteomes" id="UP000070174"/>
    </source>
</evidence>
<dbReference type="EMBL" id="LRQE01000022">
    <property type="protein sequence ID" value="KXA30912.1"/>
    <property type="molecule type" value="Genomic_DNA"/>
</dbReference>
<feature type="region of interest" description="Disordered" evidence="1">
    <location>
        <begin position="1"/>
        <end position="79"/>
    </location>
</feature>
<feature type="compositionally biased region" description="Basic and acidic residues" evidence="1">
    <location>
        <begin position="1"/>
        <end position="55"/>
    </location>
</feature>
<dbReference type="InterPro" id="IPR024209">
    <property type="entry name" value="CDIF630_02480-like"/>
</dbReference>
<dbReference type="PATRIC" id="fig|54005.3.peg.680"/>
<evidence type="ECO:0008006" key="4">
    <source>
        <dbReference type="Google" id="ProtNLM"/>
    </source>
</evidence>
<reference evidence="2 3" key="1">
    <citation type="submission" date="2016-01" db="EMBL/GenBank/DDBJ databases">
        <authorList>
            <person name="Oliw E.H."/>
        </authorList>
    </citation>
    <scope>NUCLEOTIDE SEQUENCE [LARGE SCALE GENOMIC DNA]</scope>
    <source>
        <strain evidence="2 3">CMW7756A</strain>
    </source>
</reference>
<comment type="caution">
    <text evidence="2">The sequence shown here is derived from an EMBL/GenBank/DDBJ whole genome shotgun (WGS) entry which is preliminary data.</text>
</comment>
<organism evidence="2">
    <name type="scientific">Peptoniphilus harei</name>
    <dbReference type="NCBI Taxonomy" id="54005"/>
    <lineage>
        <taxon>Bacteria</taxon>
        <taxon>Bacillati</taxon>
        <taxon>Bacillota</taxon>
        <taxon>Tissierellia</taxon>
        <taxon>Tissierellales</taxon>
        <taxon>Peptoniphilaceae</taxon>
        <taxon>Peptoniphilus</taxon>
    </lineage>
</organism>
<dbReference type="Pfam" id="PF12655">
    <property type="entry name" value="CDIF630_02480-like"/>
    <property type="match status" value="1"/>
</dbReference>
<evidence type="ECO:0000256" key="1">
    <source>
        <dbReference type="SAM" id="MobiDB-lite"/>
    </source>
</evidence>
<gene>
    <name evidence="2" type="ORF">HMPREF3229_00692</name>
</gene>
<sequence>MTDNKKEKDLIENSKTLSDAKKKEMKANMDQQKEINHSDRADSDLYAKTAGKDPETGIEIPTEESVEEAKEWVDNENRM</sequence>
<name>A0A133PQJ6_9FIRM</name>
<proteinExistence type="predicted"/>
<evidence type="ECO:0000313" key="2">
    <source>
        <dbReference type="EMBL" id="KXA30912.1"/>
    </source>
</evidence>
<dbReference type="AlphaFoldDB" id="A0A133PQJ6"/>
<dbReference type="RefSeq" id="WP_057257274.1">
    <property type="nucleotide sequence ID" value="NZ_CABJAL010000001.1"/>
</dbReference>
<protein>
    <recommendedName>
        <fullName evidence="4">Internalin protein</fullName>
    </recommendedName>
</protein>
<feature type="compositionally biased region" description="Basic and acidic residues" evidence="1">
    <location>
        <begin position="67"/>
        <end position="79"/>
    </location>
</feature>